<evidence type="ECO:0000256" key="7">
    <source>
        <dbReference type="SAM" id="MobiDB-lite"/>
    </source>
</evidence>
<keyword evidence="5 6" id="KW-0464">Manganese</keyword>
<dbReference type="NCBIfam" id="TIGR00173">
    <property type="entry name" value="menD"/>
    <property type="match status" value="1"/>
</dbReference>
<sequence>MDVSAVPSDASPASDAAASLLGALVDAGVRHVVLSPGSRSQALALVAAHLAHADAIDLHVRIDERVSGFLALGIGRESGMPAAVVCTSGTAVANLLPAVLEAHHSGVPLLLLTADRPPELRGVGANQTTRQPGVYGAAVRMDADLPVPDAVDPDGTGEQTAVLRSVALEALRAALGTDEIPAGPVHLNLPYREPLAGRLPDWFTAAHVPVDPVADRDSAGERDETQHPVDLDPDILPEDDASGALYQGGGGVGETDEPVDDATVVLARGPRTVVIAGADAGPDAEILAHVGNWPLIAEIVSGARYGRRVVHGYRQLLRDPELGGRIERAVVFGHPTLSREVTALLSRADVEVIALRGPGEPLNLNGETASVARVAVGGGEADREWLAEWMHASRDASVDLAPPPPDAAGLSSAVPHERLGAIAAEVGVLRAPVDRVALVDAVWRASWPHDRLVFGSSRLVRVADAVLPGKKVPVHANRGLAGIDGTVSTALGIALVSQARGAAGITRVLLGDLALLHDVGALLVPPSEVAPRIQVIVGNDGGGTIFDDLEVAGIAAPADMDRVMYTPQRVRLAELAAAYGWEHIVVSTRSALDEALTSPVRGPQLVEVPLER</sequence>
<dbReference type="InterPro" id="IPR004433">
    <property type="entry name" value="MenaQ_synth_MenD"/>
</dbReference>
<dbReference type="InterPro" id="IPR012001">
    <property type="entry name" value="Thiamin_PyroP_enz_TPP-bd_dom"/>
</dbReference>
<evidence type="ECO:0000256" key="5">
    <source>
        <dbReference type="ARBA" id="ARBA00023211"/>
    </source>
</evidence>
<evidence type="ECO:0000256" key="3">
    <source>
        <dbReference type="ARBA" id="ARBA00022842"/>
    </source>
</evidence>
<comment type="subunit">
    <text evidence="6">Homodimer.</text>
</comment>
<comment type="catalytic activity">
    <reaction evidence="6">
        <text>isochorismate + 2-oxoglutarate + H(+) = 5-enolpyruvoyl-6-hydroxy-2-succinyl-cyclohex-3-ene-1-carboxylate + CO2</text>
        <dbReference type="Rhea" id="RHEA:25593"/>
        <dbReference type="ChEBI" id="CHEBI:15378"/>
        <dbReference type="ChEBI" id="CHEBI:16526"/>
        <dbReference type="ChEBI" id="CHEBI:16810"/>
        <dbReference type="ChEBI" id="CHEBI:29780"/>
        <dbReference type="ChEBI" id="CHEBI:58818"/>
        <dbReference type="EC" id="2.2.1.9"/>
    </reaction>
</comment>
<comment type="function">
    <text evidence="6">Catalyzes the thiamine diphosphate-dependent decarboxylation of 2-oxoglutarate and the subsequent addition of the resulting succinic semialdehyde-thiamine pyrophosphate anion to isochorismate to yield 2-succinyl-5-enolpyruvyl-6-hydroxy-3-cyclohexene-1-carboxylate (SEPHCHC).</text>
</comment>
<proteinExistence type="inferred from homology"/>
<dbReference type="Gene3D" id="3.40.50.970">
    <property type="match status" value="2"/>
</dbReference>
<keyword evidence="1 6" id="KW-0808">Transferase</keyword>
<dbReference type="GO" id="GO:0070204">
    <property type="term" value="F:2-succinyl-5-enolpyruvyl-6-hydroxy-3-cyclohexene-1-carboxylic-acid synthase activity"/>
    <property type="evidence" value="ECO:0007669"/>
    <property type="project" value="UniProtKB-EC"/>
</dbReference>
<evidence type="ECO:0000259" key="8">
    <source>
        <dbReference type="Pfam" id="PF02776"/>
    </source>
</evidence>
<keyword evidence="3 6" id="KW-0460">Magnesium</keyword>
<comment type="similarity">
    <text evidence="6">Belongs to the TPP enzyme family. MenD subfamily.</text>
</comment>
<comment type="cofactor">
    <cofactor evidence="6">
        <name>Mg(2+)</name>
        <dbReference type="ChEBI" id="CHEBI:18420"/>
    </cofactor>
    <cofactor evidence="6">
        <name>Mn(2+)</name>
        <dbReference type="ChEBI" id="CHEBI:29035"/>
    </cofactor>
</comment>
<dbReference type="Pfam" id="PF02776">
    <property type="entry name" value="TPP_enzyme_N"/>
    <property type="match status" value="1"/>
</dbReference>
<keyword evidence="2 6" id="KW-0479">Metal-binding</keyword>
<organism evidence="9 10">
    <name type="scientific">Microbacterium rhizosphaerae</name>
    <dbReference type="NCBI Taxonomy" id="1678237"/>
    <lineage>
        <taxon>Bacteria</taxon>
        <taxon>Bacillati</taxon>
        <taxon>Actinomycetota</taxon>
        <taxon>Actinomycetes</taxon>
        <taxon>Micrococcales</taxon>
        <taxon>Microbacteriaceae</taxon>
        <taxon>Microbacterium</taxon>
    </lineage>
</organism>
<evidence type="ECO:0000256" key="1">
    <source>
        <dbReference type="ARBA" id="ARBA00022679"/>
    </source>
</evidence>
<feature type="region of interest" description="Disordered" evidence="7">
    <location>
        <begin position="213"/>
        <end position="235"/>
    </location>
</feature>
<keyword evidence="10" id="KW-1185">Reference proteome</keyword>
<dbReference type="PIRSF" id="PIRSF004983">
    <property type="entry name" value="MenD"/>
    <property type="match status" value="1"/>
</dbReference>
<dbReference type="PANTHER" id="PTHR42916:SF1">
    <property type="entry name" value="PROTEIN PHYLLO, CHLOROPLASTIC"/>
    <property type="match status" value="1"/>
</dbReference>
<evidence type="ECO:0000256" key="6">
    <source>
        <dbReference type="HAMAP-Rule" id="MF_01659"/>
    </source>
</evidence>
<comment type="cofactor">
    <cofactor evidence="6">
        <name>thiamine diphosphate</name>
        <dbReference type="ChEBI" id="CHEBI:58937"/>
    </cofactor>
    <text evidence="6">Binds 1 thiamine pyrophosphate per subunit.</text>
</comment>
<dbReference type="SUPFAM" id="SSF52518">
    <property type="entry name" value="Thiamin diphosphate-binding fold (THDP-binding)"/>
    <property type="match status" value="2"/>
</dbReference>
<dbReference type="Proteomes" id="UP001323798">
    <property type="component" value="Chromosome"/>
</dbReference>
<evidence type="ECO:0000256" key="2">
    <source>
        <dbReference type="ARBA" id="ARBA00022723"/>
    </source>
</evidence>
<protein>
    <recommendedName>
        <fullName evidence="6">2-succinyl-5-enolpyruvyl-6-hydroxy-3-cyclohexene-1-carboxylate synthase</fullName>
        <shortName evidence="6">SEPHCHC synthase</shortName>
        <ecNumber evidence="6">2.2.1.9</ecNumber>
    </recommendedName>
    <alternativeName>
        <fullName evidence="6">Menaquinone biosynthesis protein MenD</fullName>
    </alternativeName>
</protein>
<dbReference type="CDD" id="cd07037">
    <property type="entry name" value="TPP_PYR_MenD"/>
    <property type="match status" value="1"/>
</dbReference>
<dbReference type="PANTHER" id="PTHR42916">
    <property type="entry name" value="2-SUCCINYL-5-ENOLPYRUVYL-6-HYDROXY-3-CYCLOHEXENE-1-CARBOXYLATE SYNTHASE"/>
    <property type="match status" value="1"/>
</dbReference>
<reference evidence="9 10" key="1">
    <citation type="submission" date="2023-11" db="EMBL/GenBank/DDBJ databases">
        <title>Genome sequence of Microbacterium rhizosphaerae KACC 19337.</title>
        <authorList>
            <person name="Choi H."/>
            <person name="Kim S."/>
            <person name="Kim Y."/>
            <person name="Kwon S.-W."/>
            <person name="Heo J."/>
        </authorList>
    </citation>
    <scope>NUCLEOTIDE SEQUENCE [LARGE SCALE GENOMIC DNA]</scope>
    <source>
        <strain evidence="9 10">KACC 19337</strain>
    </source>
</reference>
<dbReference type="RefSeq" id="WP_320941899.1">
    <property type="nucleotide sequence ID" value="NZ_BAABEU010000001.1"/>
</dbReference>
<name>A0ABZ0SPK3_9MICO</name>
<feature type="domain" description="Thiamine pyrophosphate enzyme N-terminal TPP-binding" evidence="8">
    <location>
        <begin position="16"/>
        <end position="127"/>
    </location>
</feature>
<keyword evidence="4 6" id="KW-0786">Thiamine pyrophosphate</keyword>
<dbReference type="CDD" id="cd02009">
    <property type="entry name" value="TPP_SHCHC_synthase"/>
    <property type="match status" value="1"/>
</dbReference>
<keyword evidence="6" id="KW-0474">Menaquinone biosynthesis</keyword>
<comment type="pathway">
    <text evidence="6">Quinol/quinone metabolism; 1,4-dihydroxy-2-naphthoate biosynthesis; 1,4-dihydroxy-2-naphthoate from chorismate: step 2/7.</text>
</comment>
<dbReference type="InterPro" id="IPR029061">
    <property type="entry name" value="THDP-binding"/>
</dbReference>
<comment type="pathway">
    <text evidence="6">Quinol/quinone metabolism; menaquinone biosynthesis.</text>
</comment>
<feature type="compositionally biased region" description="Basic and acidic residues" evidence="7">
    <location>
        <begin position="213"/>
        <end position="230"/>
    </location>
</feature>
<dbReference type="EMBL" id="CP139368">
    <property type="protein sequence ID" value="WPR89182.1"/>
    <property type="molecule type" value="Genomic_DNA"/>
</dbReference>
<dbReference type="EC" id="2.2.1.9" evidence="6"/>
<dbReference type="HAMAP" id="MF_01659">
    <property type="entry name" value="MenD"/>
    <property type="match status" value="1"/>
</dbReference>
<evidence type="ECO:0000313" key="10">
    <source>
        <dbReference type="Proteomes" id="UP001323798"/>
    </source>
</evidence>
<gene>
    <name evidence="6 9" type="primary">menD</name>
    <name evidence="9" type="ORF">SM116_15675</name>
</gene>
<dbReference type="Gene3D" id="3.40.50.1220">
    <property type="entry name" value="TPP-binding domain"/>
    <property type="match status" value="1"/>
</dbReference>
<evidence type="ECO:0000256" key="4">
    <source>
        <dbReference type="ARBA" id="ARBA00023052"/>
    </source>
</evidence>
<accession>A0ABZ0SPK3</accession>
<evidence type="ECO:0000313" key="9">
    <source>
        <dbReference type="EMBL" id="WPR89182.1"/>
    </source>
</evidence>